<dbReference type="GO" id="GO:0003700">
    <property type="term" value="F:DNA-binding transcription factor activity"/>
    <property type="evidence" value="ECO:0007669"/>
    <property type="project" value="InterPro"/>
</dbReference>
<gene>
    <name evidence="5" type="ORF">AWB64_01530</name>
</gene>
<dbReference type="PROSITE" id="PS51000">
    <property type="entry name" value="HTH_DEOR_2"/>
    <property type="match status" value="1"/>
</dbReference>
<dbReference type="SUPFAM" id="SSF100950">
    <property type="entry name" value="NagB/RpiA/CoA transferase-like"/>
    <property type="match status" value="1"/>
</dbReference>
<dbReference type="RefSeq" id="WP_060818072.1">
    <property type="nucleotide sequence ID" value="NZ_FCOC02000003.1"/>
</dbReference>
<evidence type="ECO:0000256" key="1">
    <source>
        <dbReference type="ARBA" id="ARBA00023015"/>
    </source>
</evidence>
<dbReference type="InterPro" id="IPR050313">
    <property type="entry name" value="Carb_Metab_HTH_regulators"/>
</dbReference>
<dbReference type="InterPro" id="IPR037171">
    <property type="entry name" value="NagB/RpiA_transferase-like"/>
</dbReference>
<dbReference type="Pfam" id="PF08220">
    <property type="entry name" value="HTH_DeoR"/>
    <property type="match status" value="1"/>
</dbReference>
<dbReference type="AlphaFoldDB" id="A0A158FMJ1"/>
<protein>
    <submittedName>
        <fullName evidence="5">DeoR family transcriptional regulator</fullName>
    </submittedName>
</protein>
<dbReference type="PROSITE" id="PS00894">
    <property type="entry name" value="HTH_DEOR_1"/>
    <property type="match status" value="1"/>
</dbReference>
<sequence length="245" mass="27109">MTKNERLRMLAETLREQSVLRLREAATLLDVSEMTVRRDIAASPGVFTYLGGYIVRTSDVPNHTINPGYTIDEEKDHFAQAKVEASATAVRLVTDNETIFIDCGTTLTSFARMIPAELHLTVVCYSLNVAEILRRKSNVRMILLGGVYAPSSDSFASEESIETVRRMGINKAFMSAGGVDEMRGVTCWNFHEVAIKQAAMASAVEKHLVIDTSKMGKVKAVRFSQLSDFDSLITERGQALRPLTT</sequence>
<dbReference type="EMBL" id="FCOC02000003">
    <property type="protein sequence ID" value="SAL21078.1"/>
    <property type="molecule type" value="Genomic_DNA"/>
</dbReference>
<dbReference type="PANTHER" id="PTHR30363">
    <property type="entry name" value="HTH-TYPE TRANSCRIPTIONAL REGULATOR SRLR-RELATED"/>
    <property type="match status" value="1"/>
</dbReference>
<name>A0A158FMJ1_CABSO</name>
<feature type="domain" description="HTH deoR-type" evidence="4">
    <location>
        <begin position="3"/>
        <end position="63"/>
    </location>
</feature>
<proteinExistence type="predicted"/>
<evidence type="ECO:0000256" key="3">
    <source>
        <dbReference type="ARBA" id="ARBA00023163"/>
    </source>
</evidence>
<dbReference type="SMART" id="SM01134">
    <property type="entry name" value="DeoRC"/>
    <property type="match status" value="1"/>
</dbReference>
<dbReference type="PANTHER" id="PTHR30363:SF8">
    <property type="entry name" value="DEOXYRIBOSE OPERON REPRESSOR"/>
    <property type="match status" value="1"/>
</dbReference>
<reference evidence="5 6" key="1">
    <citation type="submission" date="2016-01" db="EMBL/GenBank/DDBJ databases">
        <authorList>
            <person name="Oliw E.H."/>
        </authorList>
    </citation>
    <scope>NUCLEOTIDE SEQUENCE [LARGE SCALE GENOMIC DNA]</scope>
    <source>
        <strain evidence="5">LMG 22029</strain>
    </source>
</reference>
<accession>A0A158FMJ1</accession>
<dbReference type="Proteomes" id="UP000054893">
    <property type="component" value="Unassembled WGS sequence"/>
</dbReference>
<evidence type="ECO:0000313" key="5">
    <source>
        <dbReference type="EMBL" id="SAL21078.1"/>
    </source>
</evidence>
<dbReference type="InterPro" id="IPR001034">
    <property type="entry name" value="DeoR_HTH"/>
</dbReference>
<evidence type="ECO:0000259" key="4">
    <source>
        <dbReference type="PROSITE" id="PS51000"/>
    </source>
</evidence>
<dbReference type="InterPro" id="IPR014036">
    <property type="entry name" value="DeoR-like_C"/>
</dbReference>
<dbReference type="GO" id="GO:0003677">
    <property type="term" value="F:DNA binding"/>
    <property type="evidence" value="ECO:0007669"/>
    <property type="project" value="UniProtKB-KW"/>
</dbReference>
<dbReference type="OrthoDB" id="9797223at2"/>
<evidence type="ECO:0000256" key="2">
    <source>
        <dbReference type="ARBA" id="ARBA00023125"/>
    </source>
</evidence>
<organism evidence="5 6">
    <name type="scientific">Caballeronia sordidicola</name>
    <name type="common">Burkholderia sordidicola</name>
    <dbReference type="NCBI Taxonomy" id="196367"/>
    <lineage>
        <taxon>Bacteria</taxon>
        <taxon>Pseudomonadati</taxon>
        <taxon>Pseudomonadota</taxon>
        <taxon>Betaproteobacteria</taxon>
        <taxon>Burkholderiales</taxon>
        <taxon>Burkholderiaceae</taxon>
        <taxon>Caballeronia</taxon>
    </lineage>
</organism>
<dbReference type="InterPro" id="IPR018356">
    <property type="entry name" value="Tscrpt_reg_HTH_DeoR_CS"/>
</dbReference>
<evidence type="ECO:0000313" key="6">
    <source>
        <dbReference type="Proteomes" id="UP000054893"/>
    </source>
</evidence>
<keyword evidence="3" id="KW-0804">Transcription</keyword>
<keyword evidence="2" id="KW-0238">DNA-binding</keyword>
<dbReference type="SMART" id="SM00420">
    <property type="entry name" value="HTH_DEOR"/>
    <property type="match status" value="1"/>
</dbReference>
<keyword evidence="1" id="KW-0805">Transcription regulation</keyword>
<dbReference type="Pfam" id="PF00455">
    <property type="entry name" value="DeoRC"/>
    <property type="match status" value="1"/>
</dbReference>